<organism evidence="1 2">
    <name type="scientific">Scophthalmus maximus</name>
    <name type="common">Turbot</name>
    <name type="synonym">Psetta maxima</name>
    <dbReference type="NCBI Taxonomy" id="52904"/>
    <lineage>
        <taxon>Eukaryota</taxon>
        <taxon>Metazoa</taxon>
        <taxon>Chordata</taxon>
        <taxon>Craniata</taxon>
        <taxon>Vertebrata</taxon>
        <taxon>Euteleostomi</taxon>
        <taxon>Actinopterygii</taxon>
        <taxon>Neopterygii</taxon>
        <taxon>Teleostei</taxon>
        <taxon>Neoteleostei</taxon>
        <taxon>Acanthomorphata</taxon>
        <taxon>Carangaria</taxon>
        <taxon>Pleuronectiformes</taxon>
        <taxon>Pleuronectoidei</taxon>
        <taxon>Scophthalmidae</taxon>
        <taxon>Scophthalmus</taxon>
    </lineage>
</organism>
<keyword evidence="2" id="KW-1185">Reference proteome</keyword>
<protein>
    <submittedName>
        <fullName evidence="1">Uncharacterized protein</fullName>
    </submittedName>
</protein>
<dbReference type="EMBL" id="CP026251">
    <property type="protein sequence ID" value="AWP06609.1"/>
    <property type="molecule type" value="Genomic_DNA"/>
</dbReference>
<dbReference type="AlphaFoldDB" id="A0A2U9BSR8"/>
<gene>
    <name evidence="1" type="ORF">SMAX5B_021240</name>
</gene>
<reference evidence="1 2" key="1">
    <citation type="submission" date="2017-12" db="EMBL/GenBank/DDBJ databases">
        <title>Integrating genomic resources of turbot (Scophthalmus maximus) in depth evaluation of genetic and physical mapping variation across individuals.</title>
        <authorList>
            <person name="Martinez P."/>
        </authorList>
    </citation>
    <scope>NUCLEOTIDE SEQUENCE [LARGE SCALE GENOMIC DNA]</scope>
</reference>
<proteinExistence type="predicted"/>
<evidence type="ECO:0000313" key="1">
    <source>
        <dbReference type="EMBL" id="AWP06609.1"/>
    </source>
</evidence>
<dbReference type="Proteomes" id="UP000246464">
    <property type="component" value="Chromosome 9"/>
</dbReference>
<accession>A0A2U9BSR8</accession>
<name>A0A2U9BSR8_SCOMX</name>
<sequence length="67" mass="7190">MTSKLLQCGIGNGSVDLEAVEKDQGAVEEDSNGTCCWTKLTCRGSLATLDILDPTQAVWTVEQCLDQ</sequence>
<evidence type="ECO:0000313" key="2">
    <source>
        <dbReference type="Proteomes" id="UP000246464"/>
    </source>
</evidence>